<keyword evidence="11 12" id="KW-0998">Cell outer membrane</keyword>
<name>A0ABY7VIR2_9GAMM</name>
<evidence type="ECO:0000256" key="1">
    <source>
        <dbReference type="ARBA" id="ARBA00004571"/>
    </source>
</evidence>
<evidence type="ECO:0000256" key="9">
    <source>
        <dbReference type="ARBA" id="ARBA00023077"/>
    </source>
</evidence>
<protein>
    <submittedName>
        <fullName evidence="18">TonB-dependent receptor</fullName>
    </submittedName>
</protein>
<evidence type="ECO:0000256" key="5">
    <source>
        <dbReference type="ARBA" id="ARBA00022692"/>
    </source>
</evidence>
<keyword evidence="10 12" id="KW-0472">Membrane</keyword>
<feature type="domain" description="TonB-dependent receptor-like beta-barrel" evidence="16">
    <location>
        <begin position="275"/>
        <end position="714"/>
    </location>
</feature>
<dbReference type="Pfam" id="PF07715">
    <property type="entry name" value="Plug"/>
    <property type="match status" value="1"/>
</dbReference>
<dbReference type="Gene3D" id="2.40.170.20">
    <property type="entry name" value="TonB-dependent receptor, beta-barrel domain"/>
    <property type="match status" value="1"/>
</dbReference>
<evidence type="ECO:0000256" key="15">
    <source>
        <dbReference type="SAM" id="SignalP"/>
    </source>
</evidence>
<dbReference type="InterPro" id="IPR037066">
    <property type="entry name" value="Plug_dom_sf"/>
</dbReference>
<dbReference type="RefSeq" id="WP_274052847.1">
    <property type="nucleotide sequence ID" value="NZ_CP059693.1"/>
</dbReference>
<gene>
    <name evidence="18" type="ORF">H3N35_03555</name>
</gene>
<dbReference type="PANTHER" id="PTHR32552">
    <property type="entry name" value="FERRICHROME IRON RECEPTOR-RELATED"/>
    <property type="match status" value="1"/>
</dbReference>
<evidence type="ECO:0000256" key="4">
    <source>
        <dbReference type="ARBA" id="ARBA00022496"/>
    </source>
</evidence>
<keyword evidence="6 15" id="KW-0732">Signal</keyword>
<evidence type="ECO:0000256" key="12">
    <source>
        <dbReference type="PROSITE-ProRule" id="PRU01360"/>
    </source>
</evidence>
<evidence type="ECO:0000256" key="2">
    <source>
        <dbReference type="ARBA" id="ARBA00022448"/>
    </source>
</evidence>
<keyword evidence="5 12" id="KW-0812">Transmembrane</keyword>
<feature type="signal peptide" evidence="15">
    <location>
        <begin position="1"/>
        <end position="26"/>
    </location>
</feature>
<keyword evidence="9 13" id="KW-0798">TonB box</keyword>
<evidence type="ECO:0000256" key="8">
    <source>
        <dbReference type="ARBA" id="ARBA00023065"/>
    </source>
</evidence>
<dbReference type="PROSITE" id="PS00430">
    <property type="entry name" value="TONB_DEPENDENT_REC_1"/>
    <property type="match status" value="1"/>
</dbReference>
<keyword evidence="19" id="KW-1185">Reference proteome</keyword>
<dbReference type="InterPro" id="IPR012910">
    <property type="entry name" value="Plug_dom"/>
</dbReference>
<dbReference type="Pfam" id="PF00593">
    <property type="entry name" value="TonB_dep_Rec_b-barrel"/>
    <property type="match status" value="1"/>
</dbReference>
<keyword evidence="2 12" id="KW-0813">Transport</keyword>
<keyword evidence="7" id="KW-0408">Iron</keyword>
<dbReference type="InterPro" id="IPR039426">
    <property type="entry name" value="TonB-dep_rcpt-like"/>
</dbReference>
<dbReference type="EMBL" id="CP059693">
    <property type="protein sequence ID" value="WDE12567.1"/>
    <property type="molecule type" value="Genomic_DNA"/>
</dbReference>
<feature type="chain" id="PRO_5047430675" evidence="15">
    <location>
        <begin position="27"/>
        <end position="747"/>
    </location>
</feature>
<dbReference type="PANTHER" id="PTHR32552:SF81">
    <property type="entry name" value="TONB-DEPENDENT OUTER MEMBRANE RECEPTOR"/>
    <property type="match status" value="1"/>
</dbReference>
<reference evidence="18 19" key="1">
    <citation type="journal article" date="2022" name="Mar. Drugs">
        <title>Bioassay-Guided Fractionation Leads to the Detection of Cholic Acid Generated by the Rare Thalassomonas sp.</title>
        <authorList>
            <person name="Pheiffer F."/>
            <person name="Schneider Y.K."/>
            <person name="Hansen E.H."/>
            <person name="Andersen J.H."/>
            <person name="Isaksson J."/>
            <person name="Busche T."/>
            <person name="R C."/>
            <person name="Kalinowski J."/>
            <person name="Zyl L.V."/>
            <person name="Trindade M."/>
        </authorList>
    </citation>
    <scope>NUCLEOTIDE SEQUENCE [LARGE SCALE GENOMIC DNA]</scope>
    <source>
        <strain evidence="18 19">A5K-61T</strain>
    </source>
</reference>
<dbReference type="Proteomes" id="UP001215231">
    <property type="component" value="Chromosome"/>
</dbReference>
<keyword evidence="18" id="KW-0675">Receptor</keyword>
<dbReference type="Gene3D" id="2.170.130.10">
    <property type="entry name" value="TonB-dependent receptor, plug domain"/>
    <property type="match status" value="1"/>
</dbReference>
<evidence type="ECO:0000256" key="13">
    <source>
        <dbReference type="PROSITE-ProRule" id="PRU10143"/>
    </source>
</evidence>
<keyword evidence="4" id="KW-0410">Iron transport</keyword>
<organism evidence="18 19">
    <name type="scientific">Thalassomonas haliotis</name>
    <dbReference type="NCBI Taxonomy" id="485448"/>
    <lineage>
        <taxon>Bacteria</taxon>
        <taxon>Pseudomonadati</taxon>
        <taxon>Pseudomonadota</taxon>
        <taxon>Gammaproteobacteria</taxon>
        <taxon>Alteromonadales</taxon>
        <taxon>Colwelliaceae</taxon>
        <taxon>Thalassomonas</taxon>
    </lineage>
</organism>
<feature type="short sequence motif" description="TonB box" evidence="13">
    <location>
        <begin position="37"/>
        <end position="43"/>
    </location>
</feature>
<dbReference type="InterPro" id="IPR010916">
    <property type="entry name" value="TonB_box_CS"/>
</dbReference>
<keyword evidence="3 12" id="KW-1134">Transmembrane beta strand</keyword>
<dbReference type="InterPro" id="IPR036942">
    <property type="entry name" value="Beta-barrel_TonB_sf"/>
</dbReference>
<evidence type="ECO:0000256" key="10">
    <source>
        <dbReference type="ARBA" id="ARBA00023136"/>
    </source>
</evidence>
<evidence type="ECO:0000256" key="6">
    <source>
        <dbReference type="ARBA" id="ARBA00022729"/>
    </source>
</evidence>
<feature type="domain" description="TonB-dependent receptor plug" evidence="17">
    <location>
        <begin position="49"/>
        <end position="156"/>
    </location>
</feature>
<dbReference type="InterPro" id="IPR000531">
    <property type="entry name" value="Beta-barrel_TonB"/>
</dbReference>
<evidence type="ECO:0000256" key="11">
    <source>
        <dbReference type="ARBA" id="ARBA00023237"/>
    </source>
</evidence>
<evidence type="ECO:0000259" key="17">
    <source>
        <dbReference type="Pfam" id="PF07715"/>
    </source>
</evidence>
<accession>A0ABY7VIR2</accession>
<keyword evidence="8" id="KW-0406">Ion transport</keyword>
<dbReference type="PROSITE" id="PS52016">
    <property type="entry name" value="TONB_DEPENDENT_REC_3"/>
    <property type="match status" value="1"/>
</dbReference>
<comment type="subcellular location">
    <subcellularLocation>
        <location evidence="1 12">Cell outer membrane</location>
        <topology evidence="1 12">Multi-pass membrane protein</topology>
    </subcellularLocation>
</comment>
<sequence>MKTSRLALAVQAGLLSSFALISSVHANTDSEDHAIETIIVSGQKIQRTAQETKESVAVFTASDLQEMPLFEFEDVFQLSANTFEINGGENFGLRGITQSSTSTGGGRGELGSLYIDGVAYTGYATRFGSKNLWDLEQIEILRGPQSTSVGRNALIGAIVVQTKRPELGETAGAFATKLGNYGQTDFSGMFNVPVTDNSALRITADSTRSDGFMKNTTRDDDEYDARKTDNIRAQYLVEFSEDFTANMMLQYTETERGQDLYVVSDDDEAEDRRSTANQGSFENYDAFAASLHLDYIINDSLSLSSVTSFIDGDYDRFNDSDQTAEGDTAHVARETDDKNWSQELRLSYQSDNLKGVAGIYVTKVEQEQMTSSLTNISPAYVGVPATLQPFYPELIGVSRVQPFEQKITNIAFFTEWDYQISDQLTLSAGFRYDREEQDVLNNASNALAAGTSLPDPTEAGALAEQMQPGLGALVAGGITQVNALLMSQLSATNFDEVSNDYNAFLPQVGASYAVNDDVMLSLFYKRGYRAGGVDVNLFGEASEYDPEYLDNYEFSVRSSLLDNKLILNANFYYGDWSEQQISLCQEGSTDNCVLENAGESRIYGAEIEARYNPTQDVMLFANLGLSDTKFTEYDSDTAGDLTGKTFALSPDTTFAMGGRIMATEEIYFSANANYQSSVYADTHNNNRLESRILFNVSTGYYGDNYDVELYVNNLFDDFYLNFNAGGENPIVRAGAPREFGVKLNYSF</sequence>
<comment type="similarity">
    <text evidence="12 14">Belongs to the TonB-dependent receptor family.</text>
</comment>
<dbReference type="SUPFAM" id="SSF56935">
    <property type="entry name" value="Porins"/>
    <property type="match status" value="1"/>
</dbReference>
<evidence type="ECO:0000259" key="16">
    <source>
        <dbReference type="Pfam" id="PF00593"/>
    </source>
</evidence>
<evidence type="ECO:0000256" key="3">
    <source>
        <dbReference type="ARBA" id="ARBA00022452"/>
    </source>
</evidence>
<evidence type="ECO:0000256" key="7">
    <source>
        <dbReference type="ARBA" id="ARBA00023004"/>
    </source>
</evidence>
<evidence type="ECO:0000313" key="18">
    <source>
        <dbReference type="EMBL" id="WDE12567.1"/>
    </source>
</evidence>
<evidence type="ECO:0000313" key="19">
    <source>
        <dbReference type="Proteomes" id="UP001215231"/>
    </source>
</evidence>
<proteinExistence type="inferred from homology"/>
<evidence type="ECO:0000256" key="14">
    <source>
        <dbReference type="RuleBase" id="RU003357"/>
    </source>
</evidence>